<evidence type="ECO:0000313" key="1">
    <source>
        <dbReference type="EMBL" id="NWC83156.1"/>
    </source>
</evidence>
<reference evidence="1 2" key="1">
    <citation type="submission" date="2020-04" db="EMBL/GenBank/DDBJ databases">
        <title>Molecular characterization of pseudomonads from Agaricus bisporus reveal novel blotch 2 pathogens in Western Europe.</title>
        <authorList>
            <person name="Taparia T."/>
            <person name="Krijger M."/>
            <person name="Haynes E."/>
            <person name="Elpinstone J.G."/>
            <person name="Noble R."/>
            <person name="Van Der Wolf J."/>
        </authorList>
    </citation>
    <scope>NUCLEOTIDE SEQUENCE [LARGE SCALE GENOMIC DNA]</scope>
    <source>
        <strain evidence="1 2">P7765</strain>
    </source>
</reference>
<dbReference type="Proteomes" id="UP000542695">
    <property type="component" value="Unassembled WGS sequence"/>
</dbReference>
<accession>A0A7Y7ZDX1</accession>
<comment type="caution">
    <text evidence="1">The sequence shown here is derived from an EMBL/GenBank/DDBJ whole genome shotgun (WGS) entry which is preliminary data.</text>
</comment>
<gene>
    <name evidence="1" type="ORF">HX798_23115</name>
</gene>
<sequence length="1101" mass="123583">MSDLILAAEHAEPKFERVHRTQTIDAGQYVLAPAGLPDELIEPGEVLAIADVAYVDNIPHTIKLRAHPRHYGHQDKRRVLHKDWKLTTHAFLLKDFLNNFVQISTEEALSVRAQEQQDAMSRINEMQADIQDVQTNPDRLKQIIADGLAARREARGEAPPTTLPALTDGLPPLTLGTAIARGVTEASMVQLRGQADHQRDIVSIKAEWLKEATQRLSAAFAAMAPYYTEQVDIPMARARAMQEQVTRITDGLQSLDLYLGKDVLVRRVASGSSAPEDEPLTIVQRKLVMSEEMAVYLEVDDQTDYNSVDDFLHALGHNAALANQVFLAPRCVVCMAATRQHVAYKDTSSFESMVHNLENRKVFLLVRDGENIFYVSSPVESHLEAARLFPTKDETDKIFRGVDGSAITFESLRYTPSLSEHERQSLHYRRLLILLCGLDHREKLFGGFYTGGESLNFVSMAFQESHMRFISDDDEATLLPGAQRPAPVMDWLRGMNRYLTSGARVFGVWGDIVSNESACPGGVQFGAQYEGEPGVRVAFKGDKGIAVEVDVTINSKARKVKAYPRRYHRGTDCFDCSLPIPYLVLDAVEPEQLHFYIHDRFSRVENVEYIRLFKRALAWLSKEREAERPVRERMLQAITDNHICPPETAGATLSHAIRLWRSANRGKNLPTLLEEGSSGWNEVLDVVYLLEHGSASQSERVQRYLDSLGCAAVRLCVSGRARLIAYVEPKTDERDDRLTPHVWLHRIVLRLGKRSVNELSRAWERLPAFDASEHQIASFGNEAPWLATFSGFSSFKQKQELFRSCEHGVSFLRELVGNEQRLEEFAEQYLLKRRQTKGTYGRVPEIGLAVPIGLVHMKQGSRDLVQAICLTDGMASDSIYSLLEGPFKESFKDKELSRYAHPEHMVSRLVHVADRRMLGTTLNLSLIPKKYALEMASAPLQANVYSNRWGSSHNVLSFDGKAAMGMATIGPNERYWFAGGIEPGVEGGGLDSLVGTEGKLNNLQPGQLWLYTPNKEQSVDTEYFAEIDGLALVIHGIEHWDAQLLACWLTAEERQLVLQRFAEAYPDAFSAFDTKARVHAAARTFTLPFGTHVKEAVRPEV</sequence>
<name>A0A7Y7ZDX1_PSEPU</name>
<dbReference type="AlphaFoldDB" id="A0A7Y7ZDX1"/>
<proteinExistence type="predicted"/>
<protein>
    <submittedName>
        <fullName evidence="1">Uncharacterized protein</fullName>
    </submittedName>
</protein>
<dbReference type="EMBL" id="JACARV010000080">
    <property type="protein sequence ID" value="NWC83156.1"/>
    <property type="molecule type" value="Genomic_DNA"/>
</dbReference>
<dbReference type="RefSeq" id="WP_177011051.1">
    <property type="nucleotide sequence ID" value="NZ_JACARV010000080.1"/>
</dbReference>
<organism evidence="1 2">
    <name type="scientific">Pseudomonas putida</name>
    <name type="common">Arthrobacter siderocapsulatus</name>
    <dbReference type="NCBI Taxonomy" id="303"/>
    <lineage>
        <taxon>Bacteria</taxon>
        <taxon>Pseudomonadati</taxon>
        <taxon>Pseudomonadota</taxon>
        <taxon>Gammaproteobacteria</taxon>
        <taxon>Pseudomonadales</taxon>
        <taxon>Pseudomonadaceae</taxon>
        <taxon>Pseudomonas</taxon>
    </lineage>
</organism>
<evidence type="ECO:0000313" key="2">
    <source>
        <dbReference type="Proteomes" id="UP000542695"/>
    </source>
</evidence>